<accession>A0A418NRG1</accession>
<dbReference type="GO" id="GO:0016787">
    <property type="term" value="F:hydrolase activity"/>
    <property type="evidence" value="ECO:0007669"/>
    <property type="project" value="UniProtKB-KW"/>
</dbReference>
<reference evidence="2 3" key="1">
    <citation type="submission" date="2018-08" db="EMBL/GenBank/DDBJ databases">
        <title>Erythrobacter zhengii sp.nov., a bacterium isolated from deep-sea sediment.</title>
        <authorList>
            <person name="Fang C."/>
            <person name="Wu Y.-H."/>
            <person name="Sun C."/>
            <person name="Wang H."/>
            <person name="Cheng H."/>
            <person name="Meng F.-X."/>
            <person name="Wang C.-S."/>
            <person name="Xu X.-W."/>
        </authorList>
    </citation>
    <scope>NUCLEOTIDE SEQUENCE [LARGE SCALE GENOMIC DNA]</scope>
    <source>
        <strain evidence="2 3">V18</strain>
    </source>
</reference>
<name>A0A418NRG1_9SPHN</name>
<evidence type="ECO:0000256" key="1">
    <source>
        <dbReference type="SAM" id="SignalP"/>
    </source>
</evidence>
<evidence type="ECO:0000313" key="2">
    <source>
        <dbReference type="EMBL" id="RIV85656.1"/>
    </source>
</evidence>
<dbReference type="Proteomes" id="UP000286576">
    <property type="component" value="Unassembled WGS sequence"/>
</dbReference>
<dbReference type="AlphaFoldDB" id="A0A418NRG1"/>
<protein>
    <submittedName>
        <fullName evidence="2">Alpha/beta hydrolase</fullName>
    </submittedName>
</protein>
<dbReference type="Pfam" id="PF00756">
    <property type="entry name" value="Esterase"/>
    <property type="match status" value="1"/>
</dbReference>
<dbReference type="InterPro" id="IPR029058">
    <property type="entry name" value="AB_hydrolase_fold"/>
</dbReference>
<feature type="chain" id="PRO_5019302655" evidence="1">
    <location>
        <begin position="27"/>
        <end position="275"/>
    </location>
</feature>
<dbReference type="SUPFAM" id="SSF53474">
    <property type="entry name" value="alpha/beta-Hydrolases"/>
    <property type="match status" value="1"/>
</dbReference>
<sequence>MALNRLVFSILLAVFLASCTAGPANSDPIPVHSEFSIQSTVLGEERVTNVYTPPTYDDGQAALPVVYMPDGGIEEDFPHIANTIAALIERGDIPPVILVGIENTERGRDLTPDSTTDFDRDYAPQTDGASKFRAFIRDELMPEIESRYRTTAERTIIGESSAGLFVMDTFFREPDLFDHYIAMDPALWWDDHALVRRASEAMQTISGEKSLWFAGSDAEDIFTHTRELASILDDRAPDNLRWTYTDRPEEQHSTIFRATKEEALIWSLGENRLNN</sequence>
<dbReference type="Gene3D" id="3.40.50.1820">
    <property type="entry name" value="alpha/beta hydrolase"/>
    <property type="match status" value="1"/>
</dbReference>
<feature type="signal peptide" evidence="1">
    <location>
        <begin position="1"/>
        <end position="26"/>
    </location>
</feature>
<dbReference type="PANTHER" id="PTHR48098">
    <property type="entry name" value="ENTEROCHELIN ESTERASE-RELATED"/>
    <property type="match status" value="1"/>
</dbReference>
<dbReference type="PANTHER" id="PTHR48098:SF6">
    <property type="entry name" value="FERRI-BACILLIBACTIN ESTERASE BESA"/>
    <property type="match status" value="1"/>
</dbReference>
<dbReference type="RefSeq" id="WP_119586847.1">
    <property type="nucleotide sequence ID" value="NZ_CAWODQ010000024.1"/>
</dbReference>
<dbReference type="InterPro" id="IPR050583">
    <property type="entry name" value="Mycobacterial_A85_antigen"/>
</dbReference>
<gene>
    <name evidence="2" type="ORF">D2V07_09935</name>
</gene>
<proteinExistence type="predicted"/>
<keyword evidence="2" id="KW-0378">Hydrolase</keyword>
<dbReference type="PROSITE" id="PS51257">
    <property type="entry name" value="PROKAR_LIPOPROTEIN"/>
    <property type="match status" value="1"/>
</dbReference>
<keyword evidence="3" id="KW-1185">Reference proteome</keyword>
<dbReference type="EMBL" id="QXFL01000004">
    <property type="protein sequence ID" value="RIV85656.1"/>
    <property type="molecule type" value="Genomic_DNA"/>
</dbReference>
<organism evidence="2 3">
    <name type="scientific">Aurantiacibacter zhengii</name>
    <dbReference type="NCBI Taxonomy" id="2307003"/>
    <lineage>
        <taxon>Bacteria</taxon>
        <taxon>Pseudomonadati</taxon>
        <taxon>Pseudomonadota</taxon>
        <taxon>Alphaproteobacteria</taxon>
        <taxon>Sphingomonadales</taxon>
        <taxon>Erythrobacteraceae</taxon>
        <taxon>Aurantiacibacter</taxon>
    </lineage>
</organism>
<dbReference type="InterPro" id="IPR000801">
    <property type="entry name" value="Esterase-like"/>
</dbReference>
<comment type="caution">
    <text evidence="2">The sequence shown here is derived from an EMBL/GenBank/DDBJ whole genome shotgun (WGS) entry which is preliminary data.</text>
</comment>
<dbReference type="OrthoDB" id="5523653at2"/>
<evidence type="ECO:0000313" key="3">
    <source>
        <dbReference type="Proteomes" id="UP000286576"/>
    </source>
</evidence>
<keyword evidence="1" id="KW-0732">Signal</keyword>